<gene>
    <name evidence="1" type="ORF">PVAP13_9NG559314</name>
</gene>
<evidence type="ECO:0000313" key="2">
    <source>
        <dbReference type="Proteomes" id="UP000823388"/>
    </source>
</evidence>
<name>A0A8T0MVH0_PANVG</name>
<organism evidence="1 2">
    <name type="scientific">Panicum virgatum</name>
    <name type="common">Blackwell switchgrass</name>
    <dbReference type="NCBI Taxonomy" id="38727"/>
    <lineage>
        <taxon>Eukaryota</taxon>
        <taxon>Viridiplantae</taxon>
        <taxon>Streptophyta</taxon>
        <taxon>Embryophyta</taxon>
        <taxon>Tracheophyta</taxon>
        <taxon>Spermatophyta</taxon>
        <taxon>Magnoliopsida</taxon>
        <taxon>Liliopsida</taxon>
        <taxon>Poales</taxon>
        <taxon>Poaceae</taxon>
        <taxon>PACMAD clade</taxon>
        <taxon>Panicoideae</taxon>
        <taxon>Panicodae</taxon>
        <taxon>Paniceae</taxon>
        <taxon>Panicinae</taxon>
        <taxon>Panicum</taxon>
        <taxon>Panicum sect. Hiantes</taxon>
    </lineage>
</organism>
<comment type="caution">
    <text evidence="1">The sequence shown here is derived from an EMBL/GenBank/DDBJ whole genome shotgun (WGS) entry which is preliminary data.</text>
</comment>
<dbReference type="Proteomes" id="UP000823388">
    <property type="component" value="Chromosome 9N"/>
</dbReference>
<reference evidence="1" key="1">
    <citation type="submission" date="2020-05" db="EMBL/GenBank/DDBJ databases">
        <title>WGS assembly of Panicum virgatum.</title>
        <authorList>
            <person name="Lovell J.T."/>
            <person name="Jenkins J."/>
            <person name="Shu S."/>
            <person name="Juenger T.E."/>
            <person name="Schmutz J."/>
        </authorList>
    </citation>
    <scope>NUCLEOTIDE SEQUENCE</scope>
    <source>
        <strain evidence="1">AP13</strain>
    </source>
</reference>
<dbReference type="EMBL" id="CM029054">
    <property type="protein sequence ID" value="KAG2540533.1"/>
    <property type="molecule type" value="Genomic_DNA"/>
</dbReference>
<accession>A0A8T0MVH0</accession>
<keyword evidence="2" id="KW-1185">Reference proteome</keyword>
<proteinExistence type="predicted"/>
<sequence>MWDGERSCDPLIKCLCSTSRTQMLKLIAATELDNARCLPSGRSHLIDASAYVICRLWYLSYIAIVQACPEFDACTRVKG</sequence>
<protein>
    <submittedName>
        <fullName evidence="1">Uncharacterized protein</fullName>
    </submittedName>
</protein>
<evidence type="ECO:0000313" key="1">
    <source>
        <dbReference type="EMBL" id="KAG2540533.1"/>
    </source>
</evidence>
<dbReference type="AlphaFoldDB" id="A0A8T0MVH0"/>